<protein>
    <submittedName>
        <fullName evidence="1">Uncharacterized protein</fullName>
    </submittedName>
</protein>
<reference evidence="1 2" key="1">
    <citation type="submission" date="2019-01" db="EMBL/GenBank/DDBJ databases">
        <authorList>
            <person name="Sayadi A."/>
        </authorList>
    </citation>
    <scope>NUCLEOTIDE SEQUENCE [LARGE SCALE GENOMIC DNA]</scope>
</reference>
<organism evidence="1 2">
    <name type="scientific">Callosobruchus maculatus</name>
    <name type="common">Southern cowpea weevil</name>
    <name type="synonym">Pulse bruchid</name>
    <dbReference type="NCBI Taxonomy" id="64391"/>
    <lineage>
        <taxon>Eukaryota</taxon>
        <taxon>Metazoa</taxon>
        <taxon>Ecdysozoa</taxon>
        <taxon>Arthropoda</taxon>
        <taxon>Hexapoda</taxon>
        <taxon>Insecta</taxon>
        <taxon>Pterygota</taxon>
        <taxon>Neoptera</taxon>
        <taxon>Endopterygota</taxon>
        <taxon>Coleoptera</taxon>
        <taxon>Polyphaga</taxon>
        <taxon>Cucujiformia</taxon>
        <taxon>Chrysomeloidea</taxon>
        <taxon>Chrysomelidae</taxon>
        <taxon>Bruchinae</taxon>
        <taxon>Bruchini</taxon>
        <taxon>Callosobruchus</taxon>
    </lineage>
</organism>
<dbReference type="AlphaFoldDB" id="A0A653CFR5"/>
<name>A0A653CFR5_CALMS</name>
<evidence type="ECO:0000313" key="2">
    <source>
        <dbReference type="Proteomes" id="UP000410492"/>
    </source>
</evidence>
<gene>
    <name evidence="1" type="ORF">CALMAC_LOCUS8192</name>
</gene>
<evidence type="ECO:0000313" key="1">
    <source>
        <dbReference type="EMBL" id="VEN45920.1"/>
    </source>
</evidence>
<proteinExistence type="predicted"/>
<dbReference type="Proteomes" id="UP000410492">
    <property type="component" value="Unassembled WGS sequence"/>
</dbReference>
<keyword evidence="2" id="KW-1185">Reference proteome</keyword>
<dbReference type="EMBL" id="CAACVG010007528">
    <property type="protein sequence ID" value="VEN45920.1"/>
    <property type="molecule type" value="Genomic_DNA"/>
</dbReference>
<sequence length="36" mass="3968">MLFQAAISFSGGHLETSIGNFFCSSLRSNESELYHS</sequence>
<accession>A0A653CFR5</accession>